<feature type="compositionally biased region" description="Pro residues" evidence="1">
    <location>
        <begin position="791"/>
        <end position="801"/>
    </location>
</feature>
<name>K0TLR8_THAOC</name>
<evidence type="ECO:0000313" key="3">
    <source>
        <dbReference type="EMBL" id="EJK75551.1"/>
    </source>
</evidence>
<sequence length="1564" mass="169742">MYGVPPVNHCRQKSREVSCSSRRMRKRRLVGGCSGRIRNGRHVRCLARALCTLAVASSLARTSRAEENTPVASVIGPSTSLEAVGCNPNIALAPTRANRNLRDGRISDFQCSRNGAFPPKLILTQSSPSRVTGIRVYASTGDPSNDPVNYSIEGRVDSSSSWVEISSGDFDSAWMSDTVVPQRNTLTPNPDIDSTRTEGDSSKSFGYANFRNIEWYLDYRVTFKRNRFDNDDEEYNEFLISELELPGYQGVASVIGPSTTLTSDGCNTNLGPNRGDAYLRDGEISDFACPLAQGAFPPELMLTQGDLSRVTGIRVYANIGPPLEAFYFADPITYSIEGRLDSNDDWELISEGPFNEVWFNGMITGPPPARNTFGEPIDSSYLEGDTTKSFGFATFENTVVYRDYRIIFPRLRRSPPIPDPQPIQYIQFIIAELELPGVLISSDPFPTLRFSDGLAKRLSNNLAKRFSSLANRASDTITKLVSIGFTKLVSNGLTKCLSYADVLSFKNTDQSANISSHGKSDNASSHERTHDEAYKFTNKFAERVTVKANGFPHEIAVKPVYSRINALTQHNLLPLKSPTQPPTRIPTNPPTSLPTTPPTQQPTCGIPTADNAGSKNNPLLVQGADTNFVVRIVGRNDYAQAAVGQEPLVVTQIVAQHEGLGRRLLDEEEEETDSKLGLDRGGTKKRRDSRRLAEDDTYDHLALQMSDLIEARLSGGKGSEPKVVSYKEEDKEEALRRLKTNSYNKGGKPNSKPTWGGGWKPSWGSRPTWNAPVPTPTWGSGTKPTWNAPLPTTPTPPPTKPPSNRGITGCVVRSDKISIVYIGNGYIGEYRCTYEVKDSCGATKQADIFLNIAIGPTQSPTKDPTPPPTTSPSLGPSLAPTLSPTLNPSLSPTLSPTLFPTLGPTLGPTLTPTLAPTLFPTLTPVAEPTMFPTLHPSLIPTEVPTTEPTTESPTATFPPSKVGGLTDQPTDRPTRKQGSGNTPDYKPSGKPPTHSDGDGGWFWLGHKPGRSSKSGKSKSSKKKDFRDYDYWTGGNYDDDENEKPDDDNYHKVPLYWDSGGKAGKTKGHDVAPSKCAKSAKSSGKSSKAIKHGTRCLQATINPSNNKRYPDVDGYIEVCFDGQLGETSGRLVMQVDNLKADTRGGVHIHSGTSCESAVKQEGHHFKQSSAGVKGDGDPWYPQSDADIAPTGSFYETDASAFGSADYLFDSGLALRSNIGHAVIIHDTIEEDGGDYARVACGILKSTAPKKLKYEGWIISERDNAAVDDDDYDDDCDEWNALEDFSDWESTVTSILSNHTSSIAVGDHKPKASKKIPSAHDELAPLAPAEKDWKSHAKSIKLKPEESQDIWKSAVNGRSKSEKSKSMGWPWSGPPTYATPQDYSESDWESPGKVSKSKSAKLWYNESMSYAKESSKAGKSKSSKSLASISLSYGSKSFRSKRSKLSSFGHSSPSKSTKDHNAAGVVDKVTQEVKDDNAGSFWVPGYVAEALGKGGTKSASNDEPVDEVAPFSSQKPSILHGARSKAMKVNSGRSKAAKTSPKNLNGETPKDESNSLHDVPSMGSAS</sequence>
<feature type="compositionally biased region" description="Low complexity" evidence="1">
    <location>
        <begin position="871"/>
        <end position="892"/>
    </location>
</feature>
<dbReference type="GO" id="GO:0006801">
    <property type="term" value="P:superoxide metabolic process"/>
    <property type="evidence" value="ECO:0007669"/>
    <property type="project" value="InterPro"/>
</dbReference>
<feature type="region of interest" description="Disordered" evidence="1">
    <location>
        <begin position="741"/>
        <end position="809"/>
    </location>
</feature>
<feature type="region of interest" description="Disordered" evidence="1">
    <location>
        <begin position="1490"/>
        <end position="1564"/>
    </location>
</feature>
<dbReference type="SUPFAM" id="SSF49329">
    <property type="entry name" value="Cu,Zn superoxide dismutase-like"/>
    <property type="match status" value="1"/>
</dbReference>
<feature type="region of interest" description="Disordered" evidence="1">
    <location>
        <begin position="1062"/>
        <end position="1088"/>
    </location>
</feature>
<dbReference type="eggNOG" id="ENOG502RZNG">
    <property type="taxonomic scope" value="Eukaryota"/>
</dbReference>
<dbReference type="InterPro" id="IPR001424">
    <property type="entry name" value="SOD_Cu_Zn_dom"/>
</dbReference>
<feature type="region of interest" description="Disordered" evidence="1">
    <location>
        <begin position="181"/>
        <end position="201"/>
    </location>
</feature>
<evidence type="ECO:0000259" key="2">
    <source>
        <dbReference type="Pfam" id="PF00080"/>
    </source>
</evidence>
<feature type="region of interest" description="Disordered" evidence="1">
    <location>
        <begin position="933"/>
        <end position="1023"/>
    </location>
</feature>
<feature type="region of interest" description="Disordered" evidence="1">
    <location>
        <begin position="664"/>
        <end position="693"/>
    </location>
</feature>
<feature type="region of interest" description="Disordered" evidence="1">
    <location>
        <begin position="573"/>
        <end position="617"/>
    </location>
</feature>
<gene>
    <name evidence="3" type="ORF">THAOC_02724</name>
</gene>
<dbReference type="EMBL" id="AGNL01002872">
    <property type="protein sequence ID" value="EJK75551.1"/>
    <property type="molecule type" value="Genomic_DNA"/>
</dbReference>
<protein>
    <recommendedName>
        <fullName evidence="2">Superoxide dismutase copper/zinc binding domain-containing protein</fullName>
    </recommendedName>
</protein>
<comment type="caution">
    <text evidence="3">The sequence shown here is derived from an EMBL/GenBank/DDBJ whole genome shotgun (WGS) entry which is preliminary data.</text>
</comment>
<dbReference type="Pfam" id="PF00080">
    <property type="entry name" value="Sod_Cu"/>
    <property type="match status" value="1"/>
</dbReference>
<feature type="domain" description="Superoxide dismutase copper/zinc binding" evidence="2">
    <location>
        <begin position="1129"/>
        <end position="1241"/>
    </location>
</feature>
<feature type="region of interest" description="Disordered" evidence="1">
    <location>
        <begin position="1342"/>
        <end position="1397"/>
    </location>
</feature>
<feature type="compositionally biased region" description="Low complexity" evidence="1">
    <location>
        <begin position="1072"/>
        <end position="1086"/>
    </location>
</feature>
<feature type="compositionally biased region" description="Basic and acidic residues" evidence="1">
    <location>
        <begin position="673"/>
        <end position="682"/>
    </location>
</feature>
<feature type="compositionally biased region" description="Pro residues" evidence="1">
    <location>
        <begin position="579"/>
        <end position="600"/>
    </location>
</feature>
<dbReference type="Proteomes" id="UP000266841">
    <property type="component" value="Unassembled WGS sequence"/>
</dbReference>
<dbReference type="InterPro" id="IPR036423">
    <property type="entry name" value="SOD-like_Cu/Zn_dom_sf"/>
</dbReference>
<reference evidence="3 4" key="1">
    <citation type="journal article" date="2012" name="Genome Biol.">
        <title>Genome and low-iron response of an oceanic diatom adapted to chronic iron limitation.</title>
        <authorList>
            <person name="Lommer M."/>
            <person name="Specht M."/>
            <person name="Roy A.S."/>
            <person name="Kraemer L."/>
            <person name="Andreson R."/>
            <person name="Gutowska M.A."/>
            <person name="Wolf J."/>
            <person name="Bergner S.V."/>
            <person name="Schilhabel M.B."/>
            <person name="Klostermeier U.C."/>
            <person name="Beiko R.G."/>
            <person name="Rosenstiel P."/>
            <person name="Hippler M."/>
            <person name="Laroche J."/>
        </authorList>
    </citation>
    <scope>NUCLEOTIDE SEQUENCE [LARGE SCALE GENOMIC DNA]</scope>
    <source>
        <strain evidence="3 4">CCMP1005</strain>
    </source>
</reference>
<evidence type="ECO:0000256" key="1">
    <source>
        <dbReference type="SAM" id="MobiDB-lite"/>
    </source>
</evidence>
<organism evidence="3 4">
    <name type="scientific">Thalassiosira oceanica</name>
    <name type="common">Marine diatom</name>
    <dbReference type="NCBI Taxonomy" id="159749"/>
    <lineage>
        <taxon>Eukaryota</taxon>
        <taxon>Sar</taxon>
        <taxon>Stramenopiles</taxon>
        <taxon>Ochrophyta</taxon>
        <taxon>Bacillariophyta</taxon>
        <taxon>Coscinodiscophyceae</taxon>
        <taxon>Thalassiosirophycidae</taxon>
        <taxon>Thalassiosirales</taxon>
        <taxon>Thalassiosiraceae</taxon>
        <taxon>Thalassiosira</taxon>
    </lineage>
</organism>
<feature type="region of interest" description="Disordered" evidence="1">
    <location>
        <begin position="1431"/>
        <end position="1464"/>
    </location>
</feature>
<evidence type="ECO:0000313" key="4">
    <source>
        <dbReference type="Proteomes" id="UP000266841"/>
    </source>
</evidence>
<dbReference type="Gene3D" id="2.60.40.200">
    <property type="entry name" value="Superoxide dismutase, copper/zinc binding domain"/>
    <property type="match status" value="1"/>
</dbReference>
<proteinExistence type="predicted"/>
<accession>K0TLR8</accession>
<keyword evidence="4" id="KW-1185">Reference proteome</keyword>
<feature type="region of interest" description="Disordered" evidence="1">
    <location>
        <begin position="855"/>
        <end position="892"/>
    </location>
</feature>
<feature type="compositionally biased region" description="Low complexity" evidence="1">
    <location>
        <begin position="940"/>
        <end position="959"/>
    </location>
</feature>
<feature type="compositionally biased region" description="Basic and acidic residues" evidence="1">
    <location>
        <begin position="518"/>
        <end position="530"/>
    </location>
</feature>
<feature type="region of interest" description="Disordered" evidence="1">
    <location>
        <begin position="511"/>
        <end position="530"/>
    </location>
</feature>
<feature type="compositionally biased region" description="Basic residues" evidence="1">
    <location>
        <begin position="1007"/>
        <end position="1021"/>
    </location>
</feature>
<dbReference type="OrthoDB" id="56955at2759"/>
<dbReference type="GO" id="GO:0046872">
    <property type="term" value="F:metal ion binding"/>
    <property type="evidence" value="ECO:0007669"/>
    <property type="project" value="InterPro"/>
</dbReference>
<feature type="non-terminal residue" evidence="3">
    <location>
        <position position="1564"/>
    </location>
</feature>